<dbReference type="Proteomes" id="UP000824120">
    <property type="component" value="Chromosome 9"/>
</dbReference>
<organism evidence="1 2">
    <name type="scientific">Solanum commersonii</name>
    <name type="common">Commerson's wild potato</name>
    <name type="synonym">Commerson's nightshade</name>
    <dbReference type="NCBI Taxonomy" id="4109"/>
    <lineage>
        <taxon>Eukaryota</taxon>
        <taxon>Viridiplantae</taxon>
        <taxon>Streptophyta</taxon>
        <taxon>Embryophyta</taxon>
        <taxon>Tracheophyta</taxon>
        <taxon>Spermatophyta</taxon>
        <taxon>Magnoliopsida</taxon>
        <taxon>eudicotyledons</taxon>
        <taxon>Gunneridae</taxon>
        <taxon>Pentapetalae</taxon>
        <taxon>asterids</taxon>
        <taxon>lamiids</taxon>
        <taxon>Solanales</taxon>
        <taxon>Solanaceae</taxon>
        <taxon>Solanoideae</taxon>
        <taxon>Solaneae</taxon>
        <taxon>Solanum</taxon>
    </lineage>
</organism>
<dbReference type="EMBL" id="JACXVP010000009">
    <property type="protein sequence ID" value="KAG5588573.1"/>
    <property type="molecule type" value="Genomic_DNA"/>
</dbReference>
<comment type="caution">
    <text evidence="1">The sequence shown here is derived from an EMBL/GenBank/DDBJ whole genome shotgun (WGS) entry which is preliminary data.</text>
</comment>
<dbReference type="PANTHER" id="PTHR43205:SF12">
    <property type="entry name" value="OS06G0602900 PROTEIN"/>
    <property type="match status" value="1"/>
</dbReference>
<evidence type="ECO:0000313" key="1">
    <source>
        <dbReference type="EMBL" id="KAG5588573.1"/>
    </source>
</evidence>
<dbReference type="SUPFAM" id="SSF51735">
    <property type="entry name" value="NAD(P)-binding Rossmann-fold domains"/>
    <property type="match status" value="1"/>
</dbReference>
<dbReference type="InterPro" id="IPR045010">
    <property type="entry name" value="MDR_fam"/>
</dbReference>
<proteinExistence type="predicted"/>
<accession>A0A9J5XL62</accession>
<dbReference type="PANTHER" id="PTHR43205">
    <property type="entry name" value="PROSTAGLANDIN REDUCTASE"/>
    <property type="match status" value="1"/>
</dbReference>
<dbReference type="GO" id="GO:0016628">
    <property type="term" value="F:oxidoreductase activity, acting on the CH-CH group of donors, NAD or NADP as acceptor"/>
    <property type="evidence" value="ECO:0007669"/>
    <property type="project" value="InterPro"/>
</dbReference>
<dbReference type="AlphaFoldDB" id="A0A9J5XL62"/>
<dbReference type="OrthoDB" id="809632at2759"/>
<keyword evidence="2" id="KW-1185">Reference proteome</keyword>
<dbReference type="InterPro" id="IPR036291">
    <property type="entry name" value="NAD(P)-bd_dom_sf"/>
</dbReference>
<dbReference type="Gene3D" id="3.40.50.720">
    <property type="entry name" value="NAD(P)-binding Rossmann-like Domain"/>
    <property type="match status" value="1"/>
</dbReference>
<name>A0A9J5XL62_SOLCO</name>
<gene>
    <name evidence="1" type="ORF">H5410_049007</name>
</gene>
<sequence>MSTSTTLGGRMLEVAVANMNSFGRVAVCGVISEYTNATTRAAPEMLDIIYKRITIKGFLAADLMNVYADFLSKTVEYLKSEKLKTIEDVSRGVESIPSAFIGLFNGENMGKKIVKVADE</sequence>
<protein>
    <submittedName>
        <fullName evidence="1">Uncharacterized protein</fullName>
    </submittedName>
</protein>
<reference evidence="1 2" key="1">
    <citation type="submission" date="2020-09" db="EMBL/GenBank/DDBJ databases">
        <title>De no assembly of potato wild relative species, Solanum commersonii.</title>
        <authorList>
            <person name="Cho K."/>
        </authorList>
    </citation>
    <scope>NUCLEOTIDE SEQUENCE [LARGE SCALE GENOMIC DNA]</scope>
    <source>
        <strain evidence="1">LZ3.2</strain>
        <tissue evidence="1">Leaf</tissue>
    </source>
</reference>
<evidence type="ECO:0000313" key="2">
    <source>
        <dbReference type="Proteomes" id="UP000824120"/>
    </source>
</evidence>